<comment type="caution">
    <text evidence="1">The sequence shown here is derived from an EMBL/GenBank/DDBJ whole genome shotgun (WGS) entry which is preliminary data.</text>
</comment>
<keyword evidence="2" id="KW-1185">Reference proteome</keyword>
<proteinExistence type="predicted"/>
<gene>
    <name evidence="1" type="ORF">PEVE_00008575</name>
</gene>
<evidence type="ECO:0000313" key="1">
    <source>
        <dbReference type="EMBL" id="CAH3172690.1"/>
    </source>
</evidence>
<dbReference type="EMBL" id="CALNXI010001586">
    <property type="protein sequence ID" value="CAH3172690.1"/>
    <property type="molecule type" value="Genomic_DNA"/>
</dbReference>
<sequence length="104" mass="11548">MGKKAVEMGRYGASELMRNKNLQKKAVNYGISKLTPFIQDSVGTAMDQLSTKVRPNKKYKTDRKDLDGRSGRGVGDLANYAWEQAQIFGYRGTLQQFLAALGLS</sequence>
<dbReference type="Proteomes" id="UP001159427">
    <property type="component" value="Unassembled WGS sequence"/>
</dbReference>
<evidence type="ECO:0000313" key="2">
    <source>
        <dbReference type="Proteomes" id="UP001159427"/>
    </source>
</evidence>
<accession>A0ABN8R0X6</accession>
<reference evidence="1 2" key="1">
    <citation type="submission" date="2022-05" db="EMBL/GenBank/DDBJ databases">
        <authorList>
            <consortium name="Genoscope - CEA"/>
            <person name="William W."/>
        </authorList>
    </citation>
    <scope>NUCLEOTIDE SEQUENCE [LARGE SCALE GENOMIC DNA]</scope>
</reference>
<feature type="non-terminal residue" evidence="1">
    <location>
        <position position="104"/>
    </location>
</feature>
<name>A0ABN8R0X6_9CNID</name>
<organism evidence="1 2">
    <name type="scientific">Porites evermanni</name>
    <dbReference type="NCBI Taxonomy" id="104178"/>
    <lineage>
        <taxon>Eukaryota</taxon>
        <taxon>Metazoa</taxon>
        <taxon>Cnidaria</taxon>
        <taxon>Anthozoa</taxon>
        <taxon>Hexacorallia</taxon>
        <taxon>Scleractinia</taxon>
        <taxon>Fungiina</taxon>
        <taxon>Poritidae</taxon>
        <taxon>Porites</taxon>
    </lineage>
</organism>
<protein>
    <submittedName>
        <fullName evidence="1">Uncharacterized protein</fullName>
    </submittedName>
</protein>